<proteinExistence type="predicted"/>
<dbReference type="EMBL" id="BGZK01000510">
    <property type="protein sequence ID" value="GBP47805.1"/>
    <property type="molecule type" value="Genomic_DNA"/>
</dbReference>
<accession>A0A4C1WCF5</accession>
<dbReference type="Proteomes" id="UP000299102">
    <property type="component" value="Unassembled WGS sequence"/>
</dbReference>
<sequence>MQFTMHLPLQRVIKLHAMPAVEEWMRTASCRLPVAVDLSTIFPDRRSAQNNVSRQMLKEVQRSRRATDGHHRCPAPRAAPVVTA</sequence>
<dbReference type="AlphaFoldDB" id="A0A4C1WCF5"/>
<evidence type="ECO:0000313" key="2">
    <source>
        <dbReference type="EMBL" id="GBP47805.1"/>
    </source>
</evidence>
<feature type="region of interest" description="Disordered" evidence="1">
    <location>
        <begin position="58"/>
        <end position="84"/>
    </location>
</feature>
<evidence type="ECO:0000256" key="1">
    <source>
        <dbReference type="SAM" id="MobiDB-lite"/>
    </source>
</evidence>
<comment type="caution">
    <text evidence="2">The sequence shown here is derived from an EMBL/GenBank/DDBJ whole genome shotgun (WGS) entry which is preliminary data.</text>
</comment>
<protein>
    <submittedName>
        <fullName evidence="2">Uncharacterized protein</fullName>
    </submittedName>
</protein>
<keyword evidence="3" id="KW-1185">Reference proteome</keyword>
<organism evidence="2 3">
    <name type="scientific">Eumeta variegata</name>
    <name type="common">Bagworm moth</name>
    <name type="synonym">Eumeta japonica</name>
    <dbReference type="NCBI Taxonomy" id="151549"/>
    <lineage>
        <taxon>Eukaryota</taxon>
        <taxon>Metazoa</taxon>
        <taxon>Ecdysozoa</taxon>
        <taxon>Arthropoda</taxon>
        <taxon>Hexapoda</taxon>
        <taxon>Insecta</taxon>
        <taxon>Pterygota</taxon>
        <taxon>Neoptera</taxon>
        <taxon>Endopterygota</taxon>
        <taxon>Lepidoptera</taxon>
        <taxon>Glossata</taxon>
        <taxon>Ditrysia</taxon>
        <taxon>Tineoidea</taxon>
        <taxon>Psychidae</taxon>
        <taxon>Oiketicinae</taxon>
        <taxon>Eumeta</taxon>
    </lineage>
</organism>
<reference evidence="2 3" key="1">
    <citation type="journal article" date="2019" name="Commun. Biol.">
        <title>The bagworm genome reveals a unique fibroin gene that provides high tensile strength.</title>
        <authorList>
            <person name="Kono N."/>
            <person name="Nakamura H."/>
            <person name="Ohtoshi R."/>
            <person name="Tomita M."/>
            <person name="Numata K."/>
            <person name="Arakawa K."/>
        </authorList>
    </citation>
    <scope>NUCLEOTIDE SEQUENCE [LARGE SCALE GENOMIC DNA]</scope>
</reference>
<evidence type="ECO:0000313" key="3">
    <source>
        <dbReference type="Proteomes" id="UP000299102"/>
    </source>
</evidence>
<name>A0A4C1WCF5_EUMVA</name>
<feature type="compositionally biased region" description="Basic and acidic residues" evidence="1">
    <location>
        <begin position="58"/>
        <end position="71"/>
    </location>
</feature>
<gene>
    <name evidence="2" type="ORF">EVAR_79654_1</name>
</gene>